<dbReference type="Proteomes" id="UP000760494">
    <property type="component" value="Unassembled WGS sequence"/>
</dbReference>
<gene>
    <name evidence="1" type="ORF">C2S_11874</name>
</gene>
<reference evidence="1" key="1">
    <citation type="submission" date="2019-05" db="EMBL/GenBank/DDBJ databases">
        <authorList>
            <person name="Piombo E."/>
        </authorList>
    </citation>
    <scope>NUCLEOTIDE SEQUENCE</scope>
    <source>
        <strain evidence="1">C2S</strain>
    </source>
</reference>
<protein>
    <submittedName>
        <fullName evidence="1">Uncharacterized protein</fullName>
    </submittedName>
</protein>
<comment type="caution">
    <text evidence="1">The sequence shown here is derived from an EMBL/GenBank/DDBJ whole genome shotgun (WGS) entry which is preliminary data.</text>
</comment>
<accession>A0A9Q9RX33</accession>
<dbReference type="EMBL" id="CABFJX010000404">
    <property type="protein sequence ID" value="VTT80652.1"/>
    <property type="molecule type" value="Genomic_DNA"/>
</dbReference>
<evidence type="ECO:0000313" key="2">
    <source>
        <dbReference type="Proteomes" id="UP000760494"/>
    </source>
</evidence>
<evidence type="ECO:0000313" key="1">
    <source>
        <dbReference type="EMBL" id="VTT80652.1"/>
    </source>
</evidence>
<dbReference type="AlphaFoldDB" id="A0A9Q9RX33"/>
<organism evidence="1 2">
    <name type="scientific">Fusarium fujikuroi</name>
    <name type="common">Bakanae and foot rot disease fungus</name>
    <name type="synonym">Gibberella fujikuroi</name>
    <dbReference type="NCBI Taxonomy" id="5127"/>
    <lineage>
        <taxon>Eukaryota</taxon>
        <taxon>Fungi</taxon>
        <taxon>Dikarya</taxon>
        <taxon>Ascomycota</taxon>
        <taxon>Pezizomycotina</taxon>
        <taxon>Sordariomycetes</taxon>
        <taxon>Hypocreomycetidae</taxon>
        <taxon>Hypocreales</taxon>
        <taxon>Nectriaceae</taxon>
        <taxon>Fusarium</taxon>
        <taxon>Fusarium fujikuroi species complex</taxon>
    </lineage>
</organism>
<proteinExistence type="predicted"/>
<name>A0A9Q9RX33_FUSFU</name>
<sequence>MPIYLLIGKFKTGSISRQKEEKSFLLTGLYIKVLKERICKIYPKIATYLKSAKAINRLIIAIKEL</sequence>